<dbReference type="AlphaFoldDB" id="A0A1A7RDD3"/>
<keyword evidence="1" id="KW-0812">Transmembrane</keyword>
<name>A0A1A7RDD3_9GAMM</name>
<evidence type="ECO:0000256" key="1">
    <source>
        <dbReference type="SAM" id="Phobius"/>
    </source>
</evidence>
<gene>
    <name evidence="2" type="ORF">A9J31_00155</name>
</gene>
<comment type="caution">
    <text evidence="2">The sequence shown here is derived from an EMBL/GenBank/DDBJ whole genome shotgun (WGS) entry which is preliminary data.</text>
</comment>
<accession>A0A1A7RDD3</accession>
<dbReference type="STRING" id="1443941.A9J31_00155"/>
<feature type="transmembrane region" description="Helical" evidence="1">
    <location>
        <begin position="54"/>
        <end position="85"/>
    </location>
</feature>
<evidence type="ECO:0000313" key="2">
    <source>
        <dbReference type="EMBL" id="OBX29966.1"/>
    </source>
</evidence>
<dbReference type="EMBL" id="LZDS01000001">
    <property type="protein sequence ID" value="OBX29966.1"/>
    <property type="molecule type" value="Genomic_DNA"/>
</dbReference>
<keyword evidence="1" id="KW-1133">Transmembrane helix</keyword>
<evidence type="ECO:0000313" key="3">
    <source>
        <dbReference type="Proteomes" id="UP000185753"/>
    </source>
</evidence>
<sequence length="99" mass="11916">MYLSLIAWQPALNTTMYRMQHSSAFWWIILFNLLPCLFLVFLPQHKLMSGLNYWLCAGTVFFILNLFMWAVFPMATWVIVCLSLFQLHRHNELLLQQRY</sequence>
<feature type="transmembrane region" description="Helical" evidence="1">
    <location>
        <begin position="24"/>
        <end position="42"/>
    </location>
</feature>
<keyword evidence="3" id="KW-1185">Reference proteome</keyword>
<dbReference type="Proteomes" id="UP000185753">
    <property type="component" value="Unassembled WGS sequence"/>
</dbReference>
<proteinExistence type="predicted"/>
<protein>
    <submittedName>
        <fullName evidence="2">Uncharacterized protein</fullName>
    </submittedName>
</protein>
<organism evidence="2 3">
    <name type="scientific">Acinetobacter gandensis</name>
    <dbReference type="NCBI Taxonomy" id="1443941"/>
    <lineage>
        <taxon>Bacteria</taxon>
        <taxon>Pseudomonadati</taxon>
        <taxon>Pseudomonadota</taxon>
        <taxon>Gammaproteobacteria</taxon>
        <taxon>Moraxellales</taxon>
        <taxon>Moraxellaceae</taxon>
        <taxon>Acinetobacter</taxon>
    </lineage>
</organism>
<reference evidence="3" key="1">
    <citation type="submission" date="2016-06" db="EMBL/GenBank/DDBJ databases">
        <authorList>
            <person name="Radolfova-Krizova L."/>
            <person name="Nemec A."/>
        </authorList>
    </citation>
    <scope>NUCLEOTIDE SEQUENCE [LARGE SCALE GENOMIC DNA]</scope>
    <source>
        <strain evidence="3">ANC 4275</strain>
    </source>
</reference>
<keyword evidence="1" id="KW-0472">Membrane</keyword>